<comment type="caution">
    <text evidence="1">The sequence shown here is derived from an EMBL/GenBank/DDBJ whole genome shotgun (WGS) entry which is preliminary data.</text>
</comment>
<dbReference type="EMBL" id="BAABFL010000373">
    <property type="protein sequence ID" value="GAA4650204.1"/>
    <property type="molecule type" value="Genomic_DNA"/>
</dbReference>
<evidence type="ECO:0000313" key="1">
    <source>
        <dbReference type="EMBL" id="GAA4650204.1"/>
    </source>
</evidence>
<reference evidence="2" key="1">
    <citation type="journal article" date="2019" name="Int. J. Syst. Evol. Microbiol.">
        <title>The Global Catalogue of Microorganisms (GCM) 10K type strain sequencing project: providing services to taxonomists for standard genome sequencing and annotation.</title>
        <authorList>
            <consortium name="The Broad Institute Genomics Platform"/>
            <consortium name="The Broad Institute Genome Sequencing Center for Infectious Disease"/>
            <person name="Wu L."/>
            <person name="Ma J."/>
        </authorList>
    </citation>
    <scope>NUCLEOTIDE SEQUENCE [LARGE SCALE GENOMIC DNA]</scope>
    <source>
        <strain evidence="2">JCM 17805</strain>
    </source>
</reference>
<name>A0ABP8V479_9GAMM</name>
<dbReference type="Proteomes" id="UP001500604">
    <property type="component" value="Unassembled WGS sequence"/>
</dbReference>
<sequence length="127" mass="14239">MDFVAVNRLFHTLSSVENNESSQDVVRYDGNQFLVGEGNKKILAFLGGVKRLISFVSCCQCHWLDEKIERINNRNQSQQGAAIERLNALFNLSLKDRSITVSMALKYCMTELQLGAVDVSLKALNQA</sequence>
<protein>
    <submittedName>
        <fullName evidence="1">Uncharacterized protein</fullName>
    </submittedName>
</protein>
<proteinExistence type="predicted"/>
<organism evidence="1 2">
    <name type="scientific">Kistimonas scapharcae</name>
    <dbReference type="NCBI Taxonomy" id="1036133"/>
    <lineage>
        <taxon>Bacteria</taxon>
        <taxon>Pseudomonadati</taxon>
        <taxon>Pseudomonadota</taxon>
        <taxon>Gammaproteobacteria</taxon>
        <taxon>Oceanospirillales</taxon>
        <taxon>Endozoicomonadaceae</taxon>
        <taxon>Kistimonas</taxon>
    </lineage>
</organism>
<evidence type="ECO:0000313" key="2">
    <source>
        <dbReference type="Proteomes" id="UP001500604"/>
    </source>
</evidence>
<gene>
    <name evidence="1" type="ORF">GCM10023116_24870</name>
</gene>
<accession>A0ABP8V479</accession>
<keyword evidence="2" id="KW-1185">Reference proteome</keyword>
<dbReference type="RefSeq" id="WP_345196313.1">
    <property type="nucleotide sequence ID" value="NZ_BAABFL010000373.1"/>
</dbReference>